<dbReference type="Pfam" id="PF02609">
    <property type="entry name" value="Exonuc_VII_S"/>
    <property type="match status" value="1"/>
</dbReference>
<reference evidence="8" key="2">
    <citation type="submission" date="2021-04" db="EMBL/GenBank/DDBJ databases">
        <authorList>
            <person name="Gilroy R."/>
        </authorList>
    </citation>
    <scope>NUCLEOTIDE SEQUENCE</scope>
    <source>
        <strain evidence="8">F6-6636</strain>
    </source>
</reference>
<comment type="function">
    <text evidence="6">Bidirectionally degrades single-stranded DNA into large acid-insoluble oligonucleotides, which are then degraded further into small acid-soluble oligonucleotides.</text>
</comment>
<gene>
    <name evidence="6" type="primary">xseB</name>
    <name evidence="8" type="ORF">H9901_03315</name>
</gene>
<dbReference type="EMBL" id="JAHLFS010000046">
    <property type="protein sequence ID" value="MBU3851708.1"/>
    <property type="molecule type" value="Genomic_DNA"/>
</dbReference>
<dbReference type="PANTHER" id="PTHR34137:SF1">
    <property type="entry name" value="EXODEOXYRIBONUCLEASE 7 SMALL SUBUNIT"/>
    <property type="match status" value="1"/>
</dbReference>
<dbReference type="GO" id="GO:0008855">
    <property type="term" value="F:exodeoxyribonuclease VII activity"/>
    <property type="evidence" value="ECO:0007669"/>
    <property type="project" value="UniProtKB-UniRule"/>
</dbReference>
<dbReference type="AlphaFoldDB" id="A0A948TJB8"/>
<organism evidence="8 9">
    <name type="scientific">Candidatus Paralactobacillus gallistercoris</name>
    <dbReference type="NCBI Taxonomy" id="2838724"/>
    <lineage>
        <taxon>Bacteria</taxon>
        <taxon>Bacillati</taxon>
        <taxon>Bacillota</taxon>
        <taxon>Bacilli</taxon>
        <taxon>Lactobacillales</taxon>
        <taxon>Lactobacillaceae</taxon>
        <taxon>Lactobacillus</taxon>
    </lineage>
</organism>
<keyword evidence="7" id="KW-0175">Coiled coil</keyword>
<evidence type="ECO:0000256" key="4">
    <source>
        <dbReference type="ARBA" id="ARBA00022801"/>
    </source>
</evidence>
<name>A0A948TJB8_9LACO</name>
<comment type="catalytic activity">
    <reaction evidence="6">
        <text>Exonucleolytic cleavage in either 5'- to 3'- or 3'- to 5'-direction to yield nucleoside 5'-phosphates.</text>
        <dbReference type="EC" id="3.1.11.6"/>
    </reaction>
</comment>
<dbReference type="EC" id="3.1.11.6" evidence="6"/>
<evidence type="ECO:0000256" key="1">
    <source>
        <dbReference type="ARBA" id="ARBA00009998"/>
    </source>
</evidence>
<dbReference type="NCBIfam" id="TIGR01280">
    <property type="entry name" value="xseB"/>
    <property type="match status" value="1"/>
</dbReference>
<dbReference type="InterPro" id="IPR003761">
    <property type="entry name" value="Exonuc_VII_S"/>
</dbReference>
<keyword evidence="4 6" id="KW-0378">Hydrolase</keyword>
<keyword evidence="2 6" id="KW-0963">Cytoplasm</keyword>
<accession>A0A948TJB8</accession>
<evidence type="ECO:0000256" key="2">
    <source>
        <dbReference type="ARBA" id="ARBA00022490"/>
    </source>
</evidence>
<evidence type="ECO:0000256" key="6">
    <source>
        <dbReference type="HAMAP-Rule" id="MF_00337"/>
    </source>
</evidence>
<dbReference type="SUPFAM" id="SSF116842">
    <property type="entry name" value="XseB-like"/>
    <property type="match status" value="1"/>
</dbReference>
<dbReference type="Gene3D" id="1.10.287.1040">
    <property type="entry name" value="Exonuclease VII, small subunit"/>
    <property type="match status" value="1"/>
</dbReference>
<protein>
    <recommendedName>
        <fullName evidence="6">Exodeoxyribonuclease 7 small subunit</fullName>
        <ecNumber evidence="6">3.1.11.6</ecNumber>
    </recommendedName>
    <alternativeName>
        <fullName evidence="6">Exodeoxyribonuclease VII small subunit</fullName>
        <shortName evidence="6">Exonuclease VII small subunit</shortName>
    </alternativeName>
</protein>
<dbReference type="GO" id="GO:0005829">
    <property type="term" value="C:cytosol"/>
    <property type="evidence" value="ECO:0007669"/>
    <property type="project" value="TreeGrafter"/>
</dbReference>
<dbReference type="PIRSF" id="PIRSF006488">
    <property type="entry name" value="Exonuc_VII_S"/>
    <property type="match status" value="1"/>
</dbReference>
<evidence type="ECO:0000256" key="3">
    <source>
        <dbReference type="ARBA" id="ARBA00022722"/>
    </source>
</evidence>
<dbReference type="GO" id="GO:0009318">
    <property type="term" value="C:exodeoxyribonuclease VII complex"/>
    <property type="evidence" value="ECO:0007669"/>
    <property type="project" value="UniProtKB-UniRule"/>
</dbReference>
<reference evidence="8" key="1">
    <citation type="journal article" date="2021" name="PeerJ">
        <title>Extensive microbial diversity within the chicken gut microbiome revealed by metagenomics and culture.</title>
        <authorList>
            <person name="Gilroy R."/>
            <person name="Ravi A."/>
            <person name="Getino M."/>
            <person name="Pursley I."/>
            <person name="Horton D.L."/>
            <person name="Alikhan N.F."/>
            <person name="Baker D."/>
            <person name="Gharbi K."/>
            <person name="Hall N."/>
            <person name="Watson M."/>
            <person name="Adriaenssens E.M."/>
            <person name="Foster-Nyarko E."/>
            <person name="Jarju S."/>
            <person name="Secka A."/>
            <person name="Antonio M."/>
            <person name="Oren A."/>
            <person name="Chaudhuri R.R."/>
            <person name="La Ragione R."/>
            <person name="Hildebrand F."/>
            <person name="Pallen M.J."/>
        </authorList>
    </citation>
    <scope>NUCLEOTIDE SEQUENCE</scope>
    <source>
        <strain evidence="8">F6-6636</strain>
    </source>
</reference>
<dbReference type="Proteomes" id="UP000777303">
    <property type="component" value="Unassembled WGS sequence"/>
</dbReference>
<evidence type="ECO:0000256" key="5">
    <source>
        <dbReference type="ARBA" id="ARBA00022839"/>
    </source>
</evidence>
<dbReference type="GO" id="GO:0006308">
    <property type="term" value="P:DNA catabolic process"/>
    <property type="evidence" value="ECO:0007669"/>
    <property type="project" value="UniProtKB-UniRule"/>
</dbReference>
<dbReference type="HAMAP" id="MF_00337">
    <property type="entry name" value="Exonuc_7_S"/>
    <property type="match status" value="1"/>
</dbReference>
<keyword evidence="5 6" id="KW-0269">Exonuclease</keyword>
<sequence>MADDFETKLQQLNEIVTNLESGQVPLEKALAEFKTGMQLSKQLESTLNNAEQAVTQIMDDNDHMHPFNNEEDDK</sequence>
<dbReference type="InterPro" id="IPR037004">
    <property type="entry name" value="Exonuc_VII_ssu_sf"/>
</dbReference>
<comment type="similarity">
    <text evidence="1 6">Belongs to the XseB family.</text>
</comment>
<feature type="coiled-coil region" evidence="7">
    <location>
        <begin position="2"/>
        <end position="60"/>
    </location>
</feature>
<comment type="caution">
    <text evidence="8">The sequence shown here is derived from an EMBL/GenBank/DDBJ whole genome shotgun (WGS) entry which is preliminary data.</text>
</comment>
<comment type="subunit">
    <text evidence="6">Heterooligomer composed of large and small subunits.</text>
</comment>
<dbReference type="PANTHER" id="PTHR34137">
    <property type="entry name" value="EXODEOXYRIBONUCLEASE 7 SMALL SUBUNIT"/>
    <property type="match status" value="1"/>
</dbReference>
<evidence type="ECO:0000313" key="9">
    <source>
        <dbReference type="Proteomes" id="UP000777303"/>
    </source>
</evidence>
<evidence type="ECO:0000313" key="8">
    <source>
        <dbReference type="EMBL" id="MBU3851708.1"/>
    </source>
</evidence>
<dbReference type="NCBIfam" id="NF002138">
    <property type="entry name" value="PRK00977.1-2"/>
    <property type="match status" value="1"/>
</dbReference>
<proteinExistence type="inferred from homology"/>
<keyword evidence="3 6" id="KW-0540">Nuclease</keyword>
<evidence type="ECO:0000256" key="7">
    <source>
        <dbReference type="SAM" id="Coils"/>
    </source>
</evidence>
<comment type="subcellular location">
    <subcellularLocation>
        <location evidence="6">Cytoplasm</location>
    </subcellularLocation>
</comment>